<gene>
    <name evidence="4" type="ORF">ATL41_1379</name>
</gene>
<dbReference type="RefSeq" id="WP_098457804.1">
    <property type="nucleotide sequence ID" value="NZ_PDJH01000001.1"/>
</dbReference>
<keyword evidence="1 2" id="KW-0238">DNA-binding</keyword>
<evidence type="ECO:0000313" key="4">
    <source>
        <dbReference type="EMBL" id="PFG36647.1"/>
    </source>
</evidence>
<evidence type="ECO:0000259" key="3">
    <source>
        <dbReference type="PROSITE" id="PS50977"/>
    </source>
</evidence>
<comment type="caution">
    <text evidence="4">The sequence shown here is derived from an EMBL/GenBank/DDBJ whole genome shotgun (WGS) entry which is preliminary data.</text>
</comment>
<dbReference type="Gene3D" id="1.10.357.10">
    <property type="entry name" value="Tetracycline Repressor, domain 2"/>
    <property type="match status" value="1"/>
</dbReference>
<dbReference type="AlphaFoldDB" id="A0A2A9EC60"/>
<dbReference type="InterPro" id="IPR001647">
    <property type="entry name" value="HTH_TetR"/>
</dbReference>
<dbReference type="EMBL" id="PDJH01000001">
    <property type="protein sequence ID" value="PFG36647.1"/>
    <property type="molecule type" value="Genomic_DNA"/>
</dbReference>
<dbReference type="InterPro" id="IPR009057">
    <property type="entry name" value="Homeodomain-like_sf"/>
</dbReference>
<sequence length="235" mass="25136">MTAEAPVTADGPRTSARRERTRERLLDAALALFAEHGVEATSIEAICEGADFTRGAFYSNFEDKAALIDALSAREQERAVQQLRVAILEAPWASERCEGVDVDAATIGRIVTTLLRALTLDPRWGVVNSELRLRAMRDPRAAAAHAAREAAVMDAIAGEISALMARIGVVSLIPEGVFIRLLISGFQTELERALLLHASQPDGNAASAADPFGEAAEAAASWLPTVIDHLTRVEG</sequence>
<proteinExistence type="predicted"/>
<keyword evidence="5" id="KW-1185">Reference proteome</keyword>
<evidence type="ECO:0000256" key="2">
    <source>
        <dbReference type="PROSITE-ProRule" id="PRU00335"/>
    </source>
</evidence>
<dbReference type="SUPFAM" id="SSF46689">
    <property type="entry name" value="Homeodomain-like"/>
    <property type="match status" value="1"/>
</dbReference>
<evidence type="ECO:0000313" key="5">
    <source>
        <dbReference type="Proteomes" id="UP000221394"/>
    </source>
</evidence>
<dbReference type="Pfam" id="PF00440">
    <property type="entry name" value="TetR_N"/>
    <property type="match status" value="1"/>
</dbReference>
<reference evidence="4 5" key="1">
    <citation type="submission" date="2017-10" db="EMBL/GenBank/DDBJ databases">
        <title>Sequencing the genomes of 1000 actinobacteria strains.</title>
        <authorList>
            <person name="Klenk H.-P."/>
        </authorList>
    </citation>
    <scope>NUCLEOTIDE SEQUENCE [LARGE SCALE GENOMIC DNA]</scope>
    <source>
        <strain evidence="4 5">DSM 21574</strain>
    </source>
</reference>
<dbReference type="InterPro" id="IPR050624">
    <property type="entry name" value="HTH-type_Tx_Regulator"/>
</dbReference>
<dbReference type="GO" id="GO:0003677">
    <property type="term" value="F:DNA binding"/>
    <property type="evidence" value="ECO:0007669"/>
    <property type="project" value="UniProtKB-UniRule"/>
</dbReference>
<name>A0A2A9EC60_9MICO</name>
<dbReference type="PROSITE" id="PS50977">
    <property type="entry name" value="HTH_TETR_2"/>
    <property type="match status" value="1"/>
</dbReference>
<evidence type="ECO:0000256" key="1">
    <source>
        <dbReference type="ARBA" id="ARBA00023125"/>
    </source>
</evidence>
<feature type="domain" description="HTH tetR-type" evidence="3">
    <location>
        <begin position="19"/>
        <end position="79"/>
    </location>
</feature>
<dbReference type="PANTHER" id="PTHR43479">
    <property type="entry name" value="ACREF/ENVCD OPERON REPRESSOR-RELATED"/>
    <property type="match status" value="1"/>
</dbReference>
<protein>
    <submittedName>
        <fullName evidence="4">TetR family transcriptional regulator</fullName>
    </submittedName>
</protein>
<organism evidence="4 5">
    <name type="scientific">Flavimobilis soli</name>
    <dbReference type="NCBI Taxonomy" id="442709"/>
    <lineage>
        <taxon>Bacteria</taxon>
        <taxon>Bacillati</taxon>
        <taxon>Actinomycetota</taxon>
        <taxon>Actinomycetes</taxon>
        <taxon>Micrococcales</taxon>
        <taxon>Jonesiaceae</taxon>
        <taxon>Flavimobilis</taxon>
    </lineage>
</organism>
<feature type="DNA-binding region" description="H-T-H motif" evidence="2">
    <location>
        <begin position="42"/>
        <end position="61"/>
    </location>
</feature>
<dbReference type="PANTHER" id="PTHR43479:SF11">
    <property type="entry name" value="ACREF_ENVCD OPERON REPRESSOR-RELATED"/>
    <property type="match status" value="1"/>
</dbReference>
<dbReference type="PRINTS" id="PR00455">
    <property type="entry name" value="HTHTETR"/>
</dbReference>
<accession>A0A2A9EC60</accession>
<dbReference type="Proteomes" id="UP000221394">
    <property type="component" value="Unassembled WGS sequence"/>
</dbReference>